<dbReference type="SMART" id="SM00448">
    <property type="entry name" value="REC"/>
    <property type="match status" value="1"/>
</dbReference>
<dbReference type="InterPro" id="IPR058031">
    <property type="entry name" value="AAA_lid_NorR"/>
</dbReference>
<dbReference type="PANTHER" id="PTHR32071:SF113">
    <property type="entry name" value="ALGINATE BIOSYNTHESIS TRANSCRIPTIONAL REGULATORY PROTEIN ALGB"/>
    <property type="match status" value="1"/>
</dbReference>
<dbReference type="PROSITE" id="PS50110">
    <property type="entry name" value="RESPONSE_REGULATORY"/>
    <property type="match status" value="1"/>
</dbReference>
<evidence type="ECO:0000256" key="3">
    <source>
        <dbReference type="ARBA" id="ARBA00023015"/>
    </source>
</evidence>
<dbReference type="InterPro" id="IPR009057">
    <property type="entry name" value="Homeodomain-like_sf"/>
</dbReference>
<evidence type="ECO:0000256" key="5">
    <source>
        <dbReference type="PROSITE-ProRule" id="PRU00169"/>
    </source>
</evidence>
<dbReference type="InterPro" id="IPR001789">
    <property type="entry name" value="Sig_transdc_resp-reg_receiver"/>
</dbReference>
<keyword evidence="2" id="KW-0067">ATP-binding</keyword>
<dbReference type="InterPro" id="IPR025944">
    <property type="entry name" value="Sigma_54_int_dom_CS"/>
</dbReference>
<dbReference type="GO" id="GO:0000160">
    <property type="term" value="P:phosphorelay signal transduction system"/>
    <property type="evidence" value="ECO:0007669"/>
    <property type="project" value="InterPro"/>
</dbReference>
<dbReference type="CDD" id="cd00009">
    <property type="entry name" value="AAA"/>
    <property type="match status" value="1"/>
</dbReference>
<evidence type="ECO:0000313" key="9">
    <source>
        <dbReference type="EMBL" id="PSK84307.1"/>
    </source>
</evidence>
<evidence type="ECO:0000259" key="6">
    <source>
        <dbReference type="PROSITE" id="PS50045"/>
    </source>
</evidence>
<dbReference type="Gene3D" id="1.10.8.60">
    <property type="match status" value="1"/>
</dbReference>
<evidence type="ECO:0000256" key="4">
    <source>
        <dbReference type="ARBA" id="ARBA00023163"/>
    </source>
</evidence>
<dbReference type="Gene3D" id="3.40.50.300">
    <property type="entry name" value="P-loop containing nucleotide triphosphate hydrolases"/>
    <property type="match status" value="1"/>
</dbReference>
<dbReference type="Pfam" id="PF00158">
    <property type="entry name" value="Sigma54_activat"/>
    <property type="match status" value="1"/>
</dbReference>
<organism evidence="9 10">
    <name type="scientific">Prolixibacter denitrificans</name>
    <dbReference type="NCBI Taxonomy" id="1541063"/>
    <lineage>
        <taxon>Bacteria</taxon>
        <taxon>Pseudomonadati</taxon>
        <taxon>Bacteroidota</taxon>
        <taxon>Bacteroidia</taxon>
        <taxon>Marinilabiliales</taxon>
        <taxon>Prolixibacteraceae</taxon>
        <taxon>Prolixibacter</taxon>
    </lineage>
</organism>
<dbReference type="EMBL" id="BLAU01000001">
    <property type="protein sequence ID" value="GET20482.1"/>
    <property type="molecule type" value="Genomic_DNA"/>
</dbReference>
<keyword evidence="1" id="KW-0547">Nucleotide-binding</keyword>
<dbReference type="GO" id="GO:0006355">
    <property type="term" value="P:regulation of DNA-templated transcription"/>
    <property type="evidence" value="ECO:0007669"/>
    <property type="project" value="InterPro"/>
</dbReference>
<dbReference type="EMBL" id="PYGC01000002">
    <property type="protein sequence ID" value="PSK84307.1"/>
    <property type="molecule type" value="Genomic_DNA"/>
</dbReference>
<accession>A0A2P8CH42</accession>
<dbReference type="Proteomes" id="UP000396862">
    <property type="component" value="Unassembled WGS sequence"/>
</dbReference>
<evidence type="ECO:0000313" key="11">
    <source>
        <dbReference type="Proteomes" id="UP000396862"/>
    </source>
</evidence>
<dbReference type="SMART" id="SM00382">
    <property type="entry name" value="AAA"/>
    <property type="match status" value="1"/>
</dbReference>
<dbReference type="InterPro" id="IPR011006">
    <property type="entry name" value="CheY-like_superfamily"/>
</dbReference>
<evidence type="ECO:0000259" key="7">
    <source>
        <dbReference type="PROSITE" id="PS50110"/>
    </source>
</evidence>
<dbReference type="AlphaFoldDB" id="A0A2P8CH42"/>
<evidence type="ECO:0000256" key="1">
    <source>
        <dbReference type="ARBA" id="ARBA00022741"/>
    </source>
</evidence>
<dbReference type="PRINTS" id="PR01590">
    <property type="entry name" value="HTHFIS"/>
</dbReference>
<dbReference type="PROSITE" id="PS50045">
    <property type="entry name" value="SIGMA54_INTERACT_4"/>
    <property type="match status" value="1"/>
</dbReference>
<feature type="modified residue" description="4-aspartylphosphate" evidence="5">
    <location>
        <position position="54"/>
    </location>
</feature>
<dbReference type="FunFam" id="3.40.50.300:FF:000006">
    <property type="entry name" value="DNA-binding transcriptional regulator NtrC"/>
    <property type="match status" value="1"/>
</dbReference>
<feature type="domain" description="Response regulatory" evidence="7">
    <location>
        <begin position="5"/>
        <end position="124"/>
    </location>
</feature>
<dbReference type="PROSITE" id="PS00688">
    <property type="entry name" value="SIGMA54_INTERACT_3"/>
    <property type="match status" value="1"/>
</dbReference>
<evidence type="ECO:0000313" key="8">
    <source>
        <dbReference type="EMBL" id="GET20482.1"/>
    </source>
</evidence>
<keyword evidence="9" id="KW-0238">DNA-binding</keyword>
<dbReference type="GO" id="GO:0043565">
    <property type="term" value="F:sequence-specific DNA binding"/>
    <property type="evidence" value="ECO:0007669"/>
    <property type="project" value="InterPro"/>
</dbReference>
<dbReference type="SUPFAM" id="SSF52172">
    <property type="entry name" value="CheY-like"/>
    <property type="match status" value="1"/>
</dbReference>
<gene>
    <name evidence="9" type="ORF">CLV93_10292</name>
    <name evidence="8" type="ORF">JCM18694_07280</name>
</gene>
<keyword evidence="4" id="KW-0804">Transcription</keyword>
<dbReference type="RefSeq" id="WP_106540913.1">
    <property type="nucleotide sequence ID" value="NZ_BLAU01000001.1"/>
</dbReference>
<dbReference type="Pfam" id="PF25601">
    <property type="entry name" value="AAA_lid_14"/>
    <property type="match status" value="1"/>
</dbReference>
<keyword evidence="3" id="KW-0805">Transcription regulation</keyword>
<reference evidence="9 10" key="1">
    <citation type="submission" date="2018-03" db="EMBL/GenBank/DDBJ databases">
        <title>Genomic Encyclopedia of Archaeal and Bacterial Type Strains, Phase II (KMG-II): from individual species to whole genera.</title>
        <authorList>
            <person name="Goeker M."/>
        </authorList>
    </citation>
    <scope>NUCLEOTIDE SEQUENCE [LARGE SCALE GENOMIC DNA]</scope>
    <source>
        <strain evidence="9 10">DSM 27267</strain>
    </source>
</reference>
<dbReference type="SUPFAM" id="SSF46689">
    <property type="entry name" value="Homeodomain-like"/>
    <property type="match status" value="1"/>
</dbReference>
<sequence>MTSGNILVVDDNRTVLRALELVLQPEFGSVSTLSNPNRLPFFLQTNTVDVILLDMNFVAGVNTGNEGIYWLNEIKKMKPDIPVVMITAFGDVDLAVKALKMGASDFVLKPWDNNRLIETLKSAVRVRQSQEKLGKSAGKAEKSDHKEEKVELLGQSSAMKYVFKLIEKVAPTKANVLITGENGTGKELIAQAIHRHSERANKSLVSVDMGAISETLFESELFGHVKGAFTDARVDREGKIVIANDGTLFLDEIGNLSLPLQAKLLAVLENRQVIPVGANRPVPVDIRLICATNCNLETMVEEGKFREDLLFRINTIRIEAPPLREREEDIVLLAKHFLGFYGEKYHKQHLTLSGMAREKIRRYSWPGNVRELRHAIEKAVILAEGEVLQPEDFHFRPVIEQEEAPTTLEEMERSMIEQALEESSGNMSSAATRLGITRQTLYNKVKKYGL</sequence>
<protein>
    <submittedName>
        <fullName evidence="9">DNA-binding NtrC family response regulator</fullName>
    </submittedName>
    <submittedName>
        <fullName evidence="8">Sigma-54-dependent Fis family transcriptional regulator</fullName>
    </submittedName>
</protein>
<keyword evidence="11" id="KW-1185">Reference proteome</keyword>
<keyword evidence="5" id="KW-0597">Phosphoprotein</keyword>
<dbReference type="Proteomes" id="UP000240621">
    <property type="component" value="Unassembled WGS sequence"/>
</dbReference>
<dbReference type="SUPFAM" id="SSF52540">
    <property type="entry name" value="P-loop containing nucleoside triphosphate hydrolases"/>
    <property type="match status" value="1"/>
</dbReference>
<dbReference type="InterPro" id="IPR027417">
    <property type="entry name" value="P-loop_NTPase"/>
</dbReference>
<dbReference type="Pfam" id="PF00072">
    <property type="entry name" value="Response_reg"/>
    <property type="match status" value="1"/>
</dbReference>
<evidence type="ECO:0000256" key="2">
    <source>
        <dbReference type="ARBA" id="ARBA00022840"/>
    </source>
</evidence>
<proteinExistence type="predicted"/>
<dbReference type="OrthoDB" id="9810703at2"/>
<dbReference type="PANTHER" id="PTHR32071">
    <property type="entry name" value="TRANSCRIPTIONAL REGULATORY PROTEIN"/>
    <property type="match status" value="1"/>
</dbReference>
<reference evidence="8 11" key="2">
    <citation type="submission" date="2019-10" db="EMBL/GenBank/DDBJ databases">
        <title>Prolixibacter strains distinguished by the presence of nitrate reductase genes were adept at nitrate-dependent anaerobic corrosion of metallic iron and carbon steel.</title>
        <authorList>
            <person name="Iino T."/>
            <person name="Shono N."/>
            <person name="Ito K."/>
            <person name="Nakamura R."/>
            <person name="Sueoka K."/>
            <person name="Harayama S."/>
            <person name="Ohkuma M."/>
        </authorList>
    </citation>
    <scope>NUCLEOTIDE SEQUENCE [LARGE SCALE GENOMIC DNA]</scope>
    <source>
        <strain evidence="8 11">MIC1-1</strain>
    </source>
</reference>
<feature type="domain" description="Sigma-54 factor interaction" evidence="6">
    <location>
        <begin position="152"/>
        <end position="381"/>
    </location>
</feature>
<dbReference type="Gene3D" id="1.10.10.60">
    <property type="entry name" value="Homeodomain-like"/>
    <property type="match status" value="1"/>
</dbReference>
<dbReference type="InterPro" id="IPR002078">
    <property type="entry name" value="Sigma_54_int"/>
</dbReference>
<dbReference type="InterPro" id="IPR003593">
    <property type="entry name" value="AAA+_ATPase"/>
</dbReference>
<dbReference type="GO" id="GO:0005524">
    <property type="term" value="F:ATP binding"/>
    <property type="evidence" value="ECO:0007669"/>
    <property type="project" value="UniProtKB-KW"/>
</dbReference>
<comment type="caution">
    <text evidence="9">The sequence shown here is derived from an EMBL/GenBank/DDBJ whole genome shotgun (WGS) entry which is preliminary data.</text>
</comment>
<dbReference type="Pfam" id="PF02954">
    <property type="entry name" value="HTH_8"/>
    <property type="match status" value="1"/>
</dbReference>
<name>A0A2P8CH42_9BACT</name>
<evidence type="ECO:0000313" key="10">
    <source>
        <dbReference type="Proteomes" id="UP000240621"/>
    </source>
</evidence>
<dbReference type="Gene3D" id="3.40.50.2300">
    <property type="match status" value="1"/>
</dbReference>
<dbReference type="InterPro" id="IPR002197">
    <property type="entry name" value="HTH_Fis"/>
</dbReference>